<sequence length="767" mass="86887">MLIKLINSLLTDLKIQSKLSNEKSYDSENELSDTHQIPTSPHDVSITDNLEDVPPTKPSPPPASPPHDPTPKKTPHSSPQSTPERSPLRTTNTQKSPSLSPKQTAIPDSPHNNPPTDIDEEEDILVNDDQDDLSDFLESPSNVKLKTPSSSVPMSSDQLSEISAKLDLLLQSKAHPSVSDWQSQLDTHKDSVDTLITENINLMRQFTSLIEKSEAQMRDSATSIGRLEKDVLKFTQDFRDAHVRNNENMQQVISNFSNSLKNEKEALSTLRSELKQQYSEWVSSLDTKVDQLRTDLATENYLMDKLAAKETKIQLLKSDLRHKSAILTSAVSQNKAVRSGVRRHLTLKLHPVFNLLAALKGVSEGVASPKQGGDETNEESAFNQETPKKDTPKKDTPIKTSFSTIGKTNEKGATHAEGGAGPSKDKGKKIVEEQESDKDAAKSTREKEIDEILNLTRKLDAEEAAKREAELLLKTQMSLFPPWHYKRMTMEAITEPVENWLQPVASYNTSNDVNSQFDFLMTAKALLFRGFEELKDTRLSSSEVNDLLFTFYLKNARPQHLTWSLKKIVQLIPRLPEVIAPFKNARFLALRGDDKEKMEFSLADLPFLNPFDWISLFNILSREQKYQPLFDHIKRMIGYYILEVAKLDVEVAGVLDKVPLTVRRPPPKNLSKRKIGKIVNSNWSVAYNSKEGLKNIKRIFFLLDKHLYRTPVLEHILLIINKLPSNSTDDKSCVNDMLKWYIEFRKRILAIIPKVFDRQTSVVKPEE</sequence>
<evidence type="ECO:0000313" key="1">
    <source>
        <dbReference type="EMBL" id="KAI3724073.1"/>
    </source>
</evidence>
<accession>A0ACB9BQ72</accession>
<reference evidence="2" key="1">
    <citation type="journal article" date="2022" name="Mol. Ecol. Resour.">
        <title>The genomes of chicory, endive, great burdock and yacon provide insights into Asteraceae palaeo-polyploidization history and plant inulin production.</title>
        <authorList>
            <person name="Fan W."/>
            <person name="Wang S."/>
            <person name="Wang H."/>
            <person name="Wang A."/>
            <person name="Jiang F."/>
            <person name="Liu H."/>
            <person name="Zhao H."/>
            <person name="Xu D."/>
            <person name="Zhang Y."/>
        </authorList>
    </citation>
    <scope>NUCLEOTIDE SEQUENCE [LARGE SCALE GENOMIC DNA]</scope>
    <source>
        <strain evidence="2">cv. Punajuju</strain>
    </source>
</reference>
<reference evidence="1 2" key="2">
    <citation type="journal article" date="2022" name="Mol. Ecol. Resour.">
        <title>The genomes of chicory, endive, great burdock and yacon provide insights into Asteraceae paleo-polyploidization history and plant inulin production.</title>
        <authorList>
            <person name="Fan W."/>
            <person name="Wang S."/>
            <person name="Wang H."/>
            <person name="Wang A."/>
            <person name="Jiang F."/>
            <person name="Liu H."/>
            <person name="Zhao H."/>
            <person name="Xu D."/>
            <person name="Zhang Y."/>
        </authorList>
    </citation>
    <scope>NUCLEOTIDE SEQUENCE [LARGE SCALE GENOMIC DNA]</scope>
    <source>
        <strain evidence="2">cv. Punajuju</strain>
        <tissue evidence="1">Leaves</tissue>
    </source>
</reference>
<proteinExistence type="predicted"/>
<keyword evidence="2" id="KW-1185">Reference proteome</keyword>
<evidence type="ECO:0000313" key="2">
    <source>
        <dbReference type="Proteomes" id="UP001055811"/>
    </source>
</evidence>
<dbReference type="Proteomes" id="UP001055811">
    <property type="component" value="Linkage Group LG06"/>
</dbReference>
<protein>
    <submittedName>
        <fullName evidence="1">Uncharacterized protein</fullName>
    </submittedName>
</protein>
<dbReference type="EMBL" id="CM042014">
    <property type="protein sequence ID" value="KAI3724073.1"/>
    <property type="molecule type" value="Genomic_DNA"/>
</dbReference>
<comment type="caution">
    <text evidence="1">The sequence shown here is derived from an EMBL/GenBank/DDBJ whole genome shotgun (WGS) entry which is preliminary data.</text>
</comment>
<gene>
    <name evidence="1" type="ORF">L2E82_35838</name>
</gene>
<organism evidence="1 2">
    <name type="scientific">Cichorium intybus</name>
    <name type="common">Chicory</name>
    <dbReference type="NCBI Taxonomy" id="13427"/>
    <lineage>
        <taxon>Eukaryota</taxon>
        <taxon>Viridiplantae</taxon>
        <taxon>Streptophyta</taxon>
        <taxon>Embryophyta</taxon>
        <taxon>Tracheophyta</taxon>
        <taxon>Spermatophyta</taxon>
        <taxon>Magnoliopsida</taxon>
        <taxon>eudicotyledons</taxon>
        <taxon>Gunneridae</taxon>
        <taxon>Pentapetalae</taxon>
        <taxon>asterids</taxon>
        <taxon>campanulids</taxon>
        <taxon>Asterales</taxon>
        <taxon>Asteraceae</taxon>
        <taxon>Cichorioideae</taxon>
        <taxon>Cichorieae</taxon>
        <taxon>Cichoriinae</taxon>
        <taxon>Cichorium</taxon>
    </lineage>
</organism>
<name>A0ACB9BQ72_CICIN</name>